<dbReference type="InterPro" id="IPR050504">
    <property type="entry name" value="IgSF_BTN/MOG"/>
</dbReference>
<name>A0A8T1S4H9_CHESE</name>
<dbReference type="GO" id="GO:0009897">
    <property type="term" value="C:external side of plasma membrane"/>
    <property type="evidence" value="ECO:0007669"/>
    <property type="project" value="TreeGrafter"/>
</dbReference>
<dbReference type="FunFam" id="2.60.40.10:FF:000142">
    <property type="entry name" value="V-set domain-containing T-cell activation inhibitor 1"/>
    <property type="match status" value="1"/>
</dbReference>
<dbReference type="GO" id="GO:0042110">
    <property type="term" value="P:T cell activation"/>
    <property type="evidence" value="ECO:0007669"/>
    <property type="project" value="UniProtKB-ARBA"/>
</dbReference>
<organism evidence="12 13">
    <name type="scientific">Chelydra serpentina</name>
    <name type="common">Snapping turtle</name>
    <name type="synonym">Testudo serpentina</name>
    <dbReference type="NCBI Taxonomy" id="8475"/>
    <lineage>
        <taxon>Eukaryota</taxon>
        <taxon>Metazoa</taxon>
        <taxon>Chordata</taxon>
        <taxon>Craniata</taxon>
        <taxon>Vertebrata</taxon>
        <taxon>Euteleostomi</taxon>
        <taxon>Archelosauria</taxon>
        <taxon>Testudinata</taxon>
        <taxon>Testudines</taxon>
        <taxon>Cryptodira</taxon>
        <taxon>Durocryptodira</taxon>
        <taxon>Americhelydia</taxon>
        <taxon>Chelydroidea</taxon>
        <taxon>Chelydridae</taxon>
        <taxon>Chelydra</taxon>
    </lineage>
</organism>
<evidence type="ECO:0000259" key="11">
    <source>
        <dbReference type="PROSITE" id="PS50835"/>
    </source>
</evidence>
<evidence type="ECO:0000256" key="6">
    <source>
        <dbReference type="ARBA" id="ARBA00023157"/>
    </source>
</evidence>
<dbReference type="InterPro" id="IPR013783">
    <property type="entry name" value="Ig-like_fold"/>
</dbReference>
<keyword evidence="3" id="KW-0732">Signal</keyword>
<keyword evidence="4 10" id="KW-1133">Transmembrane helix</keyword>
<dbReference type="AlphaFoldDB" id="A0A8T1S4H9"/>
<dbReference type="GO" id="GO:0005102">
    <property type="term" value="F:signaling receptor binding"/>
    <property type="evidence" value="ECO:0007669"/>
    <property type="project" value="TreeGrafter"/>
</dbReference>
<feature type="domain" description="Ig-like" evidence="11">
    <location>
        <begin position="11"/>
        <end position="108"/>
    </location>
</feature>
<accession>A0A8T1S4H9</accession>
<gene>
    <name evidence="12" type="ORF">G0U57_018512</name>
</gene>
<dbReference type="SUPFAM" id="SSF48726">
    <property type="entry name" value="Immunoglobulin"/>
    <property type="match status" value="2"/>
</dbReference>
<dbReference type="SMART" id="SM00409">
    <property type="entry name" value="IG"/>
    <property type="match status" value="1"/>
</dbReference>
<dbReference type="EMBL" id="JAHGAV010000688">
    <property type="protein sequence ID" value="KAG6924022.1"/>
    <property type="molecule type" value="Genomic_DNA"/>
</dbReference>
<feature type="transmembrane region" description="Helical" evidence="10">
    <location>
        <begin position="215"/>
        <end position="238"/>
    </location>
</feature>
<evidence type="ECO:0000313" key="12">
    <source>
        <dbReference type="EMBL" id="KAG6924022.1"/>
    </source>
</evidence>
<dbReference type="FunFam" id="2.60.40.10:FF:000088">
    <property type="entry name" value="Butyrophilin subfamily 1 member A1"/>
    <property type="match status" value="1"/>
</dbReference>
<keyword evidence="7" id="KW-0325">Glycoprotein</keyword>
<evidence type="ECO:0000256" key="3">
    <source>
        <dbReference type="ARBA" id="ARBA00022729"/>
    </source>
</evidence>
<feature type="domain" description="Ig-like" evidence="11">
    <location>
        <begin position="114"/>
        <end position="203"/>
    </location>
</feature>
<protein>
    <submittedName>
        <fullName evidence="12">Butyrophilin, subfamily 3, member A3</fullName>
    </submittedName>
</protein>
<evidence type="ECO:0000256" key="4">
    <source>
        <dbReference type="ARBA" id="ARBA00022989"/>
    </source>
</evidence>
<dbReference type="Gene3D" id="2.60.40.10">
    <property type="entry name" value="Immunoglobulins"/>
    <property type="match status" value="2"/>
</dbReference>
<dbReference type="InterPro" id="IPR013106">
    <property type="entry name" value="Ig_V-set"/>
</dbReference>
<dbReference type="InterPro" id="IPR053896">
    <property type="entry name" value="BTN3A2-like_Ig-C"/>
</dbReference>
<dbReference type="InterPro" id="IPR007110">
    <property type="entry name" value="Ig-like_dom"/>
</dbReference>
<evidence type="ECO:0000256" key="5">
    <source>
        <dbReference type="ARBA" id="ARBA00023136"/>
    </source>
</evidence>
<dbReference type="GO" id="GO:1903037">
    <property type="term" value="P:regulation of leukocyte cell-cell adhesion"/>
    <property type="evidence" value="ECO:0007669"/>
    <property type="project" value="UniProtKB-ARBA"/>
</dbReference>
<feature type="non-terminal residue" evidence="12">
    <location>
        <position position="1"/>
    </location>
</feature>
<evidence type="ECO:0000256" key="9">
    <source>
        <dbReference type="ARBA" id="ARBA00038221"/>
    </source>
</evidence>
<evidence type="ECO:0000256" key="8">
    <source>
        <dbReference type="ARBA" id="ARBA00023319"/>
    </source>
</evidence>
<proteinExistence type="inferred from homology"/>
<keyword evidence="5 10" id="KW-0472">Membrane</keyword>
<evidence type="ECO:0000256" key="1">
    <source>
        <dbReference type="ARBA" id="ARBA00004370"/>
    </source>
</evidence>
<dbReference type="Pfam" id="PF22705">
    <property type="entry name" value="C2-set_3"/>
    <property type="match status" value="1"/>
</dbReference>
<dbReference type="Proteomes" id="UP000765507">
    <property type="component" value="Unassembled WGS sequence"/>
</dbReference>
<keyword evidence="13" id="KW-1185">Reference proteome</keyword>
<dbReference type="GO" id="GO:0001817">
    <property type="term" value="P:regulation of cytokine production"/>
    <property type="evidence" value="ECO:0007669"/>
    <property type="project" value="TreeGrafter"/>
</dbReference>
<comment type="similarity">
    <text evidence="9">Belongs to the SKINT family.</text>
</comment>
<dbReference type="PANTHER" id="PTHR24100">
    <property type="entry name" value="BUTYROPHILIN"/>
    <property type="match status" value="1"/>
</dbReference>
<dbReference type="OrthoDB" id="9049620at2759"/>
<dbReference type="Pfam" id="PF07686">
    <property type="entry name" value="V-set"/>
    <property type="match status" value="1"/>
</dbReference>
<dbReference type="GO" id="GO:0050863">
    <property type="term" value="P:regulation of T cell activation"/>
    <property type="evidence" value="ECO:0007669"/>
    <property type="project" value="UniProtKB-ARBA"/>
</dbReference>
<reference evidence="12 13" key="1">
    <citation type="journal article" date="2020" name="G3 (Bethesda)">
        <title>Draft Genome of the Common Snapping Turtle, Chelydra serpentina, a Model for Phenotypic Plasticity in Reptiles.</title>
        <authorList>
            <person name="Das D."/>
            <person name="Singh S.K."/>
            <person name="Bierstedt J."/>
            <person name="Erickson A."/>
            <person name="Galli G.L.J."/>
            <person name="Crossley D.A. 2nd"/>
            <person name="Rhen T."/>
        </authorList>
    </citation>
    <scope>NUCLEOTIDE SEQUENCE [LARGE SCALE GENOMIC DNA]</scope>
    <source>
        <strain evidence="12">KW</strain>
    </source>
</reference>
<dbReference type="InterPro" id="IPR003599">
    <property type="entry name" value="Ig_sub"/>
</dbReference>
<evidence type="ECO:0000256" key="7">
    <source>
        <dbReference type="ARBA" id="ARBA00023180"/>
    </source>
</evidence>
<dbReference type="PANTHER" id="PTHR24100:SF130">
    <property type="entry name" value="BUTYROPHILIN-LIKE PROTEIN 9"/>
    <property type="match status" value="1"/>
</dbReference>
<comment type="caution">
    <text evidence="12">The sequence shown here is derived from an EMBL/GenBank/DDBJ whole genome shotgun (WGS) entry which is preliminary data.</text>
</comment>
<keyword evidence="8" id="KW-0393">Immunoglobulin domain</keyword>
<comment type="subcellular location">
    <subcellularLocation>
        <location evidence="1">Membrane</location>
    </subcellularLocation>
</comment>
<evidence type="ECO:0000256" key="10">
    <source>
        <dbReference type="SAM" id="Phobius"/>
    </source>
</evidence>
<evidence type="ECO:0000256" key="2">
    <source>
        <dbReference type="ARBA" id="ARBA00022692"/>
    </source>
</evidence>
<keyword evidence="2 10" id="KW-0812">Transmembrane</keyword>
<sequence>DFPHPVVGVIGQDVVLPCQLSPPARMPSMDMQWRKIGPGFILVHEYMNKNTRDLPGVSYQNRTELFLQEFSSGNISVKLKRLQVMDNGKYRCFVRNPQWSLEATTELRVAGVAPVLIDVLGPRGQGIGLACRSAGWFPEPELQWVGKNGQNLTMEIVTDVTQDREKLYSVVSHVTVTEGEDNGDISCIVRNGLLQTERQSAIHLSGDVFPRVSPWLAAFWILFVLVLIAAGACAYHEYTAKRKASQKKRSEEEALLNLAEWRAELGLRVPDAA</sequence>
<dbReference type="PROSITE" id="PS50835">
    <property type="entry name" value="IG_LIKE"/>
    <property type="match status" value="2"/>
</dbReference>
<keyword evidence="6" id="KW-1015">Disulfide bond</keyword>
<evidence type="ECO:0000313" key="13">
    <source>
        <dbReference type="Proteomes" id="UP000765507"/>
    </source>
</evidence>
<dbReference type="GO" id="GO:0050852">
    <property type="term" value="P:T cell receptor signaling pathway"/>
    <property type="evidence" value="ECO:0007669"/>
    <property type="project" value="TreeGrafter"/>
</dbReference>
<dbReference type="InterPro" id="IPR036179">
    <property type="entry name" value="Ig-like_dom_sf"/>
</dbReference>
<dbReference type="SMART" id="SM00406">
    <property type="entry name" value="IGv"/>
    <property type="match status" value="1"/>
</dbReference>